<sequence length="114" mass="12122">MQCAGSSPLLRSPPELLETSEAACRTEALRASSAAVATKVLLAPPLPPPPGATNQAGGDEPVFAWSAARDLLLKGADECWTAVIPVLQYIERGLWRRFGSWGRGGAGQMAHRRK</sequence>
<evidence type="ECO:0000313" key="1">
    <source>
        <dbReference type="EMBL" id="GIM13016.1"/>
    </source>
</evidence>
<comment type="caution">
    <text evidence="1">The sequence shown here is derived from an EMBL/GenBank/DDBJ whole genome shotgun (WGS) entry which is preliminary data.</text>
</comment>
<dbReference type="AlphaFoldDB" id="A0A8J4CU85"/>
<reference evidence="1" key="1">
    <citation type="journal article" date="2021" name="Proc. Natl. Acad. Sci. U.S.A.">
        <title>Three genomes in the algal genus Volvox reveal the fate of a haploid sex-determining region after a transition to homothallism.</title>
        <authorList>
            <person name="Yamamoto K."/>
            <person name="Hamaji T."/>
            <person name="Kawai-Toyooka H."/>
            <person name="Matsuzaki R."/>
            <person name="Takahashi F."/>
            <person name="Nishimura Y."/>
            <person name="Kawachi M."/>
            <person name="Noguchi H."/>
            <person name="Minakuchi Y."/>
            <person name="Umen J.G."/>
            <person name="Toyoda A."/>
            <person name="Nozaki H."/>
        </authorList>
    </citation>
    <scope>NUCLEOTIDE SEQUENCE</scope>
    <source>
        <strain evidence="1">NIES-3785</strain>
    </source>
</reference>
<dbReference type="EMBL" id="BNCQ01000046">
    <property type="protein sequence ID" value="GIM13016.1"/>
    <property type="molecule type" value="Genomic_DNA"/>
</dbReference>
<accession>A0A8J4CU85</accession>
<protein>
    <submittedName>
        <fullName evidence="1">Uncharacterized protein</fullName>
    </submittedName>
</protein>
<gene>
    <name evidence="1" type="ORF">Vretimale_16211</name>
</gene>
<evidence type="ECO:0000313" key="2">
    <source>
        <dbReference type="Proteomes" id="UP000722791"/>
    </source>
</evidence>
<name>A0A8J4CU85_9CHLO</name>
<proteinExistence type="predicted"/>
<organism evidence="1 2">
    <name type="scientific">Volvox reticuliferus</name>
    <dbReference type="NCBI Taxonomy" id="1737510"/>
    <lineage>
        <taxon>Eukaryota</taxon>
        <taxon>Viridiplantae</taxon>
        <taxon>Chlorophyta</taxon>
        <taxon>core chlorophytes</taxon>
        <taxon>Chlorophyceae</taxon>
        <taxon>CS clade</taxon>
        <taxon>Chlamydomonadales</taxon>
        <taxon>Volvocaceae</taxon>
        <taxon>Volvox</taxon>
    </lineage>
</organism>
<dbReference type="Proteomes" id="UP000722791">
    <property type="component" value="Unassembled WGS sequence"/>
</dbReference>